<feature type="signal peptide" evidence="1">
    <location>
        <begin position="1"/>
        <end position="27"/>
    </location>
</feature>
<evidence type="ECO:0000256" key="1">
    <source>
        <dbReference type="SAM" id="SignalP"/>
    </source>
</evidence>
<name>A0ABU1WNB4_9BURK</name>
<keyword evidence="1" id="KW-0732">Signal</keyword>
<dbReference type="RefSeq" id="WP_310316173.1">
    <property type="nucleotide sequence ID" value="NZ_JAVDWU010000004.1"/>
</dbReference>
<accession>A0ABU1WNB4</accession>
<evidence type="ECO:0000313" key="3">
    <source>
        <dbReference type="Proteomes" id="UP001265700"/>
    </source>
</evidence>
<feature type="chain" id="PRO_5045056274" evidence="1">
    <location>
        <begin position="28"/>
        <end position="301"/>
    </location>
</feature>
<dbReference type="Proteomes" id="UP001265700">
    <property type="component" value="Unassembled WGS sequence"/>
</dbReference>
<reference evidence="2 3" key="1">
    <citation type="submission" date="2023-07" db="EMBL/GenBank/DDBJ databases">
        <title>Sorghum-associated microbial communities from plants grown in Nebraska, USA.</title>
        <authorList>
            <person name="Schachtman D."/>
        </authorList>
    </citation>
    <scope>NUCLEOTIDE SEQUENCE [LARGE SCALE GENOMIC DNA]</scope>
    <source>
        <strain evidence="2 3">4249</strain>
    </source>
</reference>
<proteinExistence type="predicted"/>
<evidence type="ECO:0000313" key="2">
    <source>
        <dbReference type="EMBL" id="MDR7150549.1"/>
    </source>
</evidence>
<dbReference type="EMBL" id="JAVDWU010000004">
    <property type="protein sequence ID" value="MDR7150549.1"/>
    <property type="molecule type" value="Genomic_DNA"/>
</dbReference>
<keyword evidence="3" id="KW-1185">Reference proteome</keyword>
<sequence length="301" mass="32723">MQFGSWRFWGALVWPVAMLVASPAAWAQAASSPQVVQIAYRVQPGVDWISDLTTDAMMSFTVVEDRGIVARSAERGVRFPAQANLVNRQTVRHTTSVAAPDGSFTVDLAFLSKSAAVRDADGQEHVMADESSLVGSRVQAKAMANGHIDPQTMQITGAPEEKTALIRPVFQAMLEQMGALENVSLSTDQGASQRVELTLPIGGITSVAIGMDITYKLVDIKEDIAEIDMVYVMDFGTPDNPMRIKAHGSGAGAMRYDTQRQLILSTTDHSLMDMELEMPEGVIKVQVMNQQKQVARLADAR</sequence>
<organism evidence="2 3">
    <name type="scientific">Hydrogenophaga palleronii</name>
    <dbReference type="NCBI Taxonomy" id="65655"/>
    <lineage>
        <taxon>Bacteria</taxon>
        <taxon>Pseudomonadati</taxon>
        <taxon>Pseudomonadota</taxon>
        <taxon>Betaproteobacteria</taxon>
        <taxon>Burkholderiales</taxon>
        <taxon>Comamonadaceae</taxon>
        <taxon>Hydrogenophaga</taxon>
    </lineage>
</organism>
<protein>
    <submittedName>
        <fullName evidence="2">Uncharacterized protein</fullName>
    </submittedName>
</protein>
<gene>
    <name evidence="2" type="ORF">J2W49_002507</name>
</gene>
<comment type="caution">
    <text evidence="2">The sequence shown here is derived from an EMBL/GenBank/DDBJ whole genome shotgun (WGS) entry which is preliminary data.</text>
</comment>